<gene>
    <name evidence="1" type="ORF">E3U44_06570</name>
</gene>
<protein>
    <submittedName>
        <fullName evidence="1">SGNH/GDSL hydrolase family protein</fullName>
    </submittedName>
</protein>
<dbReference type="OrthoDB" id="5562484at2"/>
<keyword evidence="2" id="KW-1185">Reference proteome</keyword>
<organism evidence="1 2">
    <name type="scientific">Nitrosococcus wardiae</name>
    <dbReference type="NCBI Taxonomy" id="1814290"/>
    <lineage>
        <taxon>Bacteria</taxon>
        <taxon>Pseudomonadati</taxon>
        <taxon>Pseudomonadota</taxon>
        <taxon>Gammaproteobacteria</taxon>
        <taxon>Chromatiales</taxon>
        <taxon>Chromatiaceae</taxon>
        <taxon>Nitrosococcus</taxon>
    </lineage>
</organism>
<reference evidence="1 2" key="1">
    <citation type="submission" date="2019-03" db="EMBL/GenBank/DDBJ databases">
        <title>The genome sequence of Nitrosococcus wardiae strain D1FHST reveals the archetypal metabolic capacity of ammonia-oxidizing Gammaproteobacteria.</title>
        <authorList>
            <person name="Wang L."/>
            <person name="Lim C.K."/>
            <person name="Hanson T.E."/>
            <person name="Dang H."/>
            <person name="Klotz M.G."/>
        </authorList>
    </citation>
    <scope>NUCLEOTIDE SEQUENCE [LARGE SCALE GENOMIC DNA]</scope>
    <source>
        <strain evidence="1 2">D1FHS</strain>
    </source>
</reference>
<evidence type="ECO:0000313" key="2">
    <source>
        <dbReference type="Proteomes" id="UP000294325"/>
    </source>
</evidence>
<proteinExistence type="predicted"/>
<dbReference type="RefSeq" id="WP_134357308.1">
    <property type="nucleotide sequence ID" value="NZ_CP038033.1"/>
</dbReference>
<dbReference type="AlphaFoldDB" id="A0A4V1AVT0"/>
<dbReference type="KEGG" id="nwr:E3U44_06570"/>
<dbReference type="EMBL" id="CP038033">
    <property type="protein sequence ID" value="QBQ54205.1"/>
    <property type="molecule type" value="Genomic_DNA"/>
</dbReference>
<dbReference type="SUPFAM" id="SSF52266">
    <property type="entry name" value="SGNH hydrolase"/>
    <property type="match status" value="1"/>
</dbReference>
<name>A0A4V1AVT0_9GAMM</name>
<dbReference type="Proteomes" id="UP000294325">
    <property type="component" value="Chromosome"/>
</dbReference>
<keyword evidence="1" id="KW-0378">Hydrolase</keyword>
<dbReference type="GO" id="GO:0016787">
    <property type="term" value="F:hydrolase activity"/>
    <property type="evidence" value="ECO:0007669"/>
    <property type="project" value="UniProtKB-KW"/>
</dbReference>
<accession>A0A4V1AVT0</accession>
<sequence length="264" mass="30000">MNKWEQSRPVNQIVLLGASNLSRSLPRIVATAQLICGRPSRFLVAAGHGRSFGVYSRVGGRGLPGITQCGLWEDLVLEAPGPTFALLTDLGNDIAYGQLPEKLMRWVQWCLEQLAECRARTVITGLPLPRLEQLAPWQYYAFRTLLFPGQSLAWEQALARARGVNQALRELCQEQGATFIEQRLEWYGFDPIHILRRQSAVAYYQILSPWKAPGQVSPLVLGKKLRWRWRLWFLGPQYQRLFGFDCYRKQPAGVLPDGSTLSLY</sequence>
<evidence type="ECO:0000313" key="1">
    <source>
        <dbReference type="EMBL" id="QBQ54205.1"/>
    </source>
</evidence>